<reference evidence="1" key="1">
    <citation type="journal article" date="2020" name="Nature">
        <title>Giant virus diversity and host interactions through global metagenomics.</title>
        <authorList>
            <person name="Schulz F."/>
            <person name="Roux S."/>
            <person name="Paez-Espino D."/>
            <person name="Jungbluth S."/>
            <person name="Walsh D.A."/>
            <person name="Denef V.J."/>
            <person name="McMahon K.D."/>
            <person name="Konstantinidis K.T."/>
            <person name="Eloe-Fadrosh E.A."/>
            <person name="Kyrpides N.C."/>
            <person name="Woyke T."/>
        </authorList>
    </citation>
    <scope>NUCLEOTIDE SEQUENCE</scope>
    <source>
        <strain evidence="1">GVMAG-M-3300013285-6</strain>
    </source>
</reference>
<protein>
    <submittedName>
        <fullName evidence="1">Uncharacterized protein</fullName>
    </submittedName>
</protein>
<sequence length="59" mass="6914">MEYYFTLWKNGELTHMYTELDVAFKKAKEGGYHLIRLRVSDEGVVHLFTVYTPTISNSL</sequence>
<dbReference type="AlphaFoldDB" id="A0A6C0BIV6"/>
<name>A0A6C0BIV6_9ZZZZ</name>
<proteinExistence type="predicted"/>
<organism evidence="1">
    <name type="scientific">viral metagenome</name>
    <dbReference type="NCBI Taxonomy" id="1070528"/>
    <lineage>
        <taxon>unclassified sequences</taxon>
        <taxon>metagenomes</taxon>
        <taxon>organismal metagenomes</taxon>
    </lineage>
</organism>
<dbReference type="EMBL" id="MN739168">
    <property type="protein sequence ID" value="QHS92096.1"/>
    <property type="molecule type" value="Genomic_DNA"/>
</dbReference>
<accession>A0A6C0BIV6</accession>
<evidence type="ECO:0000313" key="1">
    <source>
        <dbReference type="EMBL" id="QHS92096.1"/>
    </source>
</evidence>